<keyword evidence="2 4" id="KW-0378">Hydrolase</keyword>
<gene>
    <name evidence="4" type="ORF">UCREL1_10037</name>
</gene>
<evidence type="ECO:0000259" key="3">
    <source>
        <dbReference type="Pfam" id="PF07859"/>
    </source>
</evidence>
<dbReference type="PROSITE" id="PS01173">
    <property type="entry name" value="LIPASE_GDXG_HIS"/>
    <property type="match status" value="1"/>
</dbReference>
<accession>M7SFT7</accession>
<dbReference type="OrthoDB" id="5354320at2759"/>
<dbReference type="AlphaFoldDB" id="M7SFT7"/>
<dbReference type="Pfam" id="PF07859">
    <property type="entry name" value="Abhydrolase_3"/>
    <property type="match status" value="1"/>
</dbReference>
<evidence type="ECO:0000256" key="1">
    <source>
        <dbReference type="ARBA" id="ARBA00010515"/>
    </source>
</evidence>
<dbReference type="PANTHER" id="PTHR48081:SF25">
    <property type="entry name" value="PUTATIVE (AFU_ORTHOLOGUE AFUA_3G11560)-RELATED"/>
    <property type="match status" value="1"/>
</dbReference>
<dbReference type="OMA" id="ENTEVEW"/>
<dbReference type="EMBL" id="KB707309">
    <property type="protein sequence ID" value="EMR63027.1"/>
    <property type="molecule type" value="Genomic_DNA"/>
</dbReference>
<evidence type="ECO:0000313" key="5">
    <source>
        <dbReference type="Proteomes" id="UP000012174"/>
    </source>
</evidence>
<dbReference type="SUPFAM" id="SSF53474">
    <property type="entry name" value="alpha/beta-Hydrolases"/>
    <property type="match status" value="1"/>
</dbReference>
<comment type="similarity">
    <text evidence="1">Belongs to the 'GDXG' lipolytic enzyme family.</text>
</comment>
<dbReference type="InterPro" id="IPR029058">
    <property type="entry name" value="AB_hydrolase_fold"/>
</dbReference>
<sequence>MSTRDSQKKPDWFESPKLLTLFALLPRVPLIAKTILLHLLQMSEASRYLDLKSEVTVSIMRAFLNPLKPISISKTQAMTTRDPGIKGRIWISKVASEMPPENHIRDTLLAVIDFMREDRSTAAAGVSRIPEIAPVEAEWTGYRAKATLDATLPPVSEEEKYEDMMRECSSSPTVLYFHGGAYYLGDPATHRPLTRKLAKLTGGRVYSVRYRLAPQHPFPSALLDALVSYFTLLYPPPGAIHEAVPASDIVFGGDR</sequence>
<protein>
    <submittedName>
        <fullName evidence="4">Putative acetyl-hydrolase protein</fullName>
    </submittedName>
</protein>
<dbReference type="InterPro" id="IPR002168">
    <property type="entry name" value="Lipase_GDXG_HIS_AS"/>
</dbReference>
<reference evidence="5" key="1">
    <citation type="journal article" date="2013" name="Genome Announc.">
        <title>Draft genome sequence of the grapevine dieback fungus Eutypa lata UCR-EL1.</title>
        <authorList>
            <person name="Blanco-Ulate B."/>
            <person name="Rolshausen P.E."/>
            <person name="Cantu D."/>
        </authorList>
    </citation>
    <scope>NUCLEOTIDE SEQUENCE [LARGE SCALE GENOMIC DNA]</scope>
    <source>
        <strain evidence="5">UCR-EL1</strain>
    </source>
</reference>
<proteinExistence type="inferred from homology"/>
<dbReference type="HOGENOM" id="CLU_1038439_0_0_1"/>
<dbReference type="Gene3D" id="3.40.50.1820">
    <property type="entry name" value="alpha/beta hydrolase"/>
    <property type="match status" value="1"/>
</dbReference>
<organism evidence="4 5">
    <name type="scientific">Eutypa lata (strain UCR-EL1)</name>
    <name type="common">Grapevine dieback disease fungus</name>
    <name type="synonym">Eutypa armeniacae</name>
    <dbReference type="NCBI Taxonomy" id="1287681"/>
    <lineage>
        <taxon>Eukaryota</taxon>
        <taxon>Fungi</taxon>
        <taxon>Dikarya</taxon>
        <taxon>Ascomycota</taxon>
        <taxon>Pezizomycotina</taxon>
        <taxon>Sordariomycetes</taxon>
        <taxon>Xylariomycetidae</taxon>
        <taxon>Xylariales</taxon>
        <taxon>Diatrypaceae</taxon>
        <taxon>Eutypa</taxon>
    </lineage>
</organism>
<dbReference type="InterPro" id="IPR050300">
    <property type="entry name" value="GDXG_lipolytic_enzyme"/>
</dbReference>
<name>M7SFT7_EUTLA</name>
<dbReference type="GO" id="GO:0016787">
    <property type="term" value="F:hydrolase activity"/>
    <property type="evidence" value="ECO:0007669"/>
    <property type="project" value="UniProtKB-KW"/>
</dbReference>
<dbReference type="KEGG" id="ela:UCREL1_10037"/>
<dbReference type="STRING" id="1287681.M7SFT7"/>
<evidence type="ECO:0000313" key="4">
    <source>
        <dbReference type="EMBL" id="EMR63027.1"/>
    </source>
</evidence>
<dbReference type="PANTHER" id="PTHR48081">
    <property type="entry name" value="AB HYDROLASE SUPERFAMILY PROTEIN C4A8.06C"/>
    <property type="match status" value="1"/>
</dbReference>
<feature type="domain" description="Alpha/beta hydrolase fold-3" evidence="3">
    <location>
        <begin position="174"/>
        <end position="254"/>
    </location>
</feature>
<dbReference type="Proteomes" id="UP000012174">
    <property type="component" value="Unassembled WGS sequence"/>
</dbReference>
<keyword evidence="5" id="KW-1185">Reference proteome</keyword>
<dbReference type="InterPro" id="IPR013094">
    <property type="entry name" value="AB_hydrolase_3"/>
</dbReference>
<dbReference type="eggNOG" id="KOG1515">
    <property type="taxonomic scope" value="Eukaryota"/>
</dbReference>
<evidence type="ECO:0000256" key="2">
    <source>
        <dbReference type="ARBA" id="ARBA00022801"/>
    </source>
</evidence>